<dbReference type="Pfam" id="PF05876">
    <property type="entry name" value="GpA_ATPase"/>
    <property type="match status" value="1"/>
</dbReference>
<feature type="domain" description="Phage terminase large subunit GpA ATPase" evidence="1">
    <location>
        <begin position="67"/>
        <end position="284"/>
    </location>
</feature>
<dbReference type="InterPro" id="IPR046453">
    <property type="entry name" value="GpA_ATPase"/>
</dbReference>
<dbReference type="GO" id="GO:0016887">
    <property type="term" value="F:ATP hydrolysis activity"/>
    <property type="evidence" value="ECO:0007669"/>
    <property type="project" value="InterPro"/>
</dbReference>
<feature type="non-terminal residue" evidence="2">
    <location>
        <position position="1"/>
    </location>
</feature>
<accession>A0A0F9GVF0</accession>
<gene>
    <name evidence="2" type="ORF">LCGC14_2075810</name>
</gene>
<evidence type="ECO:0000313" key="2">
    <source>
        <dbReference type="EMBL" id="KKL73350.1"/>
    </source>
</evidence>
<dbReference type="EMBL" id="LAZR01024986">
    <property type="protein sequence ID" value="KKL73350.1"/>
    <property type="molecule type" value="Genomic_DNA"/>
</dbReference>
<organism evidence="2">
    <name type="scientific">marine sediment metagenome</name>
    <dbReference type="NCBI Taxonomy" id="412755"/>
    <lineage>
        <taxon>unclassified sequences</taxon>
        <taxon>metagenomes</taxon>
        <taxon>ecological metagenomes</taxon>
    </lineage>
</organism>
<evidence type="ECO:0000259" key="1">
    <source>
        <dbReference type="Pfam" id="PF05876"/>
    </source>
</evidence>
<dbReference type="AlphaFoldDB" id="A0A0F9GVF0"/>
<proteinExistence type="predicted"/>
<comment type="caution">
    <text evidence="2">The sequence shown here is derived from an EMBL/GenBank/DDBJ whole genome shotgun (WGS) entry which is preliminary data.</text>
</comment>
<protein>
    <recommendedName>
        <fullName evidence="1">Phage terminase large subunit GpA ATPase domain-containing protein</fullName>
    </recommendedName>
</protein>
<name>A0A0F9GVF0_9ZZZZ</name>
<sequence length="582" mass="66982">RYKQRIRAGECSPIHSARFLLPKIMIISLDDPQLKEKMMRADSCYWAEQNKIRLLGGSVFSLDGCEYMSDIMRDDARHIVVMKGAQARITTLFMLRAIHALIHRIHPQGTIYYFPNKTAVENFSKTRFGPLITDNPCIRRHLKDTNSVNIKQVGETFLRLLGARATFDIQGKKDSTSVRSEPADEVVRDERDLFNDDMADMTFDRLMGSDFKLEVDLGTPTIPDVGIDKVFGESDQKFRMIKCHSCNGYTCIVDDFPNSVKYERDNIHDRYEPYFACINCGKKIFVVNGEYVAKFPDKYNPEYPNEGISGYHVSHFITPKCDLKLVMDKYEKALADTSLMGSFYNKFLGFAYIPIEDRLRQQDIFNCCGDDLMKSSSILGTAMGADIMKTNRIIIAEKKGNEKAKIIYMARVSGFDALYDLCIKFNVKSGVVCLRPYEESFRKFQAKMAKKNVKIFGSEYRDKQRNLLKTDEEGGVYSVSRTEMMDKSHSWIMSGKLELPRKCEEVKTFAKEVCNTAKVLETNERTGDRIYRYRPVGDKVEHYRHTLNYLMLALLNLYDYDISFVPVLAGAETEYDVLRWGL</sequence>
<reference evidence="2" key="1">
    <citation type="journal article" date="2015" name="Nature">
        <title>Complex archaea that bridge the gap between prokaryotes and eukaryotes.</title>
        <authorList>
            <person name="Spang A."/>
            <person name="Saw J.H."/>
            <person name="Jorgensen S.L."/>
            <person name="Zaremba-Niedzwiedzka K."/>
            <person name="Martijn J."/>
            <person name="Lind A.E."/>
            <person name="van Eijk R."/>
            <person name="Schleper C."/>
            <person name="Guy L."/>
            <person name="Ettema T.J."/>
        </authorList>
    </citation>
    <scope>NUCLEOTIDE SEQUENCE</scope>
</reference>